<dbReference type="GO" id="GO:0000139">
    <property type="term" value="C:Golgi membrane"/>
    <property type="evidence" value="ECO:0007669"/>
    <property type="project" value="InterPro"/>
</dbReference>
<evidence type="ECO:0000313" key="3">
    <source>
        <dbReference type="Proteomes" id="UP000325780"/>
    </source>
</evidence>
<dbReference type="GO" id="GO:0016757">
    <property type="term" value="F:glycosyltransferase activity"/>
    <property type="evidence" value="ECO:0007669"/>
    <property type="project" value="InterPro"/>
</dbReference>
<feature type="transmembrane region" description="Helical" evidence="1">
    <location>
        <begin position="285"/>
        <end position="307"/>
    </location>
</feature>
<keyword evidence="1" id="KW-0812">Transmembrane</keyword>
<dbReference type="CDD" id="cd22189">
    <property type="entry name" value="PGAP4-like_fungal"/>
    <property type="match status" value="1"/>
</dbReference>
<keyword evidence="1" id="KW-1133">Transmembrane helix</keyword>
<dbReference type="InterPro" id="IPR029675">
    <property type="entry name" value="PGAP4"/>
</dbReference>
<dbReference type="AlphaFoldDB" id="A0A5N6TXU8"/>
<dbReference type="EMBL" id="ML742077">
    <property type="protein sequence ID" value="KAE8151147.1"/>
    <property type="molecule type" value="Genomic_DNA"/>
</dbReference>
<dbReference type="PANTHER" id="PTHR31410:SF1">
    <property type="entry name" value="POST-GPI ATTACHMENT TO PROTEINS FACTOR 4"/>
    <property type="match status" value="1"/>
</dbReference>
<organism evidence="2 3">
    <name type="scientific">Aspergillus avenaceus</name>
    <dbReference type="NCBI Taxonomy" id="36643"/>
    <lineage>
        <taxon>Eukaryota</taxon>
        <taxon>Fungi</taxon>
        <taxon>Dikarya</taxon>
        <taxon>Ascomycota</taxon>
        <taxon>Pezizomycotina</taxon>
        <taxon>Eurotiomycetes</taxon>
        <taxon>Eurotiomycetidae</taxon>
        <taxon>Eurotiales</taxon>
        <taxon>Aspergillaceae</taxon>
        <taxon>Aspergillus</taxon>
        <taxon>Aspergillus subgen. Circumdati</taxon>
    </lineage>
</organism>
<protein>
    <submittedName>
        <fullName evidence="2">Integral membrane protein</fullName>
    </submittedName>
</protein>
<evidence type="ECO:0000256" key="1">
    <source>
        <dbReference type="SAM" id="Phobius"/>
    </source>
</evidence>
<reference evidence="2 3" key="1">
    <citation type="submission" date="2019-04" db="EMBL/GenBank/DDBJ databases">
        <title>Friends and foes A comparative genomics study of 23 Aspergillus species from section Flavi.</title>
        <authorList>
            <consortium name="DOE Joint Genome Institute"/>
            <person name="Kjaerbolling I."/>
            <person name="Vesth T."/>
            <person name="Frisvad J.C."/>
            <person name="Nybo J.L."/>
            <person name="Theobald S."/>
            <person name="Kildgaard S."/>
            <person name="Isbrandt T."/>
            <person name="Kuo A."/>
            <person name="Sato A."/>
            <person name="Lyhne E.K."/>
            <person name="Kogle M.E."/>
            <person name="Wiebenga A."/>
            <person name="Kun R.S."/>
            <person name="Lubbers R.J."/>
            <person name="Makela M.R."/>
            <person name="Barry K."/>
            <person name="Chovatia M."/>
            <person name="Clum A."/>
            <person name="Daum C."/>
            <person name="Haridas S."/>
            <person name="He G."/>
            <person name="LaButti K."/>
            <person name="Lipzen A."/>
            <person name="Mondo S."/>
            <person name="Riley R."/>
            <person name="Salamov A."/>
            <person name="Simmons B.A."/>
            <person name="Magnuson J.K."/>
            <person name="Henrissat B."/>
            <person name="Mortensen U.H."/>
            <person name="Larsen T.O."/>
            <person name="Devries R.P."/>
            <person name="Grigoriev I.V."/>
            <person name="Machida M."/>
            <person name="Baker S.E."/>
            <person name="Andersen M.R."/>
        </authorList>
    </citation>
    <scope>NUCLEOTIDE SEQUENCE [LARGE SCALE GENOMIC DNA]</scope>
    <source>
        <strain evidence="2 3">IBT 18842</strain>
    </source>
</reference>
<accession>A0A5N6TXU8</accession>
<evidence type="ECO:0000313" key="2">
    <source>
        <dbReference type="EMBL" id="KAE8151147.1"/>
    </source>
</evidence>
<dbReference type="Proteomes" id="UP000325780">
    <property type="component" value="Unassembled WGS sequence"/>
</dbReference>
<dbReference type="PANTHER" id="PTHR31410">
    <property type="entry name" value="TRANSMEMBRANE PROTEIN 246"/>
    <property type="match status" value="1"/>
</dbReference>
<name>A0A5N6TXU8_ASPAV</name>
<feature type="transmembrane region" description="Helical" evidence="1">
    <location>
        <begin position="13"/>
        <end position="32"/>
    </location>
</feature>
<proteinExistence type="predicted"/>
<dbReference type="OrthoDB" id="2016523at2759"/>
<dbReference type="GO" id="GO:0006506">
    <property type="term" value="P:GPI anchor biosynthetic process"/>
    <property type="evidence" value="ECO:0007669"/>
    <property type="project" value="InterPro"/>
</dbReference>
<gene>
    <name evidence="2" type="ORF">BDV25DRAFT_139130</name>
</gene>
<keyword evidence="3" id="KW-1185">Reference proteome</keyword>
<keyword evidence="1" id="KW-0472">Membrane</keyword>
<sequence length="433" mass="49119">MRLLSSPSYLRSTYAYIILSFFFVYLLLIQYCRTHYYRDPTSAFFDPDRGYEKIYSKFRLTQSFNYIHQVDATAHPANKTVLPTKSSASLCVGIPSISRDEINYVESAVGSLLLDLTEEERADIHLILFIPHTDPSVHPIYSSNWTSAVADTVLLYDLPQNQMDHVKNLELGHTSAAEKGLFDYTYLLKACHSAGTPYVVILEDDVIALDGWYHRTRHALDDADRKTSDAGASKYLYLRLFYTHKFLGWNSEEWFKYLSLSLLTVATVASTLLCTRRYLPQTSRLLPSGIIAVLCLIFTPLCIILFFSAGRVSMLPITAGVHQMPRFGCCSQALAFPRDRVTDLIEWFEDQKVGNADSLIEEFADANNEIRWALTPSLFQHVGILSSKFAGAGTRRQAKSIWNFEFERNNPITLALEHERAVGEVSDEGDTLR</sequence>